<feature type="transmembrane region" description="Helical" evidence="1">
    <location>
        <begin position="12"/>
        <end position="34"/>
    </location>
</feature>
<protein>
    <submittedName>
        <fullName evidence="2">Uncharacterized protein</fullName>
    </submittedName>
</protein>
<organism evidence="2 3">
    <name type="scientific">Drosophila navojoa</name>
    <name type="common">Fruit fly</name>
    <dbReference type="NCBI Taxonomy" id="7232"/>
    <lineage>
        <taxon>Eukaryota</taxon>
        <taxon>Metazoa</taxon>
        <taxon>Ecdysozoa</taxon>
        <taxon>Arthropoda</taxon>
        <taxon>Hexapoda</taxon>
        <taxon>Insecta</taxon>
        <taxon>Pterygota</taxon>
        <taxon>Neoptera</taxon>
        <taxon>Endopterygota</taxon>
        <taxon>Diptera</taxon>
        <taxon>Brachycera</taxon>
        <taxon>Muscomorpha</taxon>
        <taxon>Ephydroidea</taxon>
        <taxon>Drosophilidae</taxon>
        <taxon>Drosophila</taxon>
    </lineage>
</organism>
<keyword evidence="1" id="KW-0812">Transmembrane</keyword>
<evidence type="ECO:0000313" key="3">
    <source>
        <dbReference type="Proteomes" id="UP000295192"/>
    </source>
</evidence>
<feature type="non-terminal residue" evidence="2">
    <location>
        <position position="83"/>
    </location>
</feature>
<dbReference type="Proteomes" id="UP000295192">
    <property type="component" value="Unassembled WGS sequence"/>
</dbReference>
<dbReference type="AlphaFoldDB" id="A0A484APX7"/>
<accession>A0A484APX7</accession>
<sequence>MHYKKARQRFACTVYSILFVWLALTFMQIAVIALLMDARHFFYRNYYISLIFFGVGILLFALFMLFETLRFISGVNFVLAIII</sequence>
<dbReference type="EMBL" id="LSRL02013501">
    <property type="protein sequence ID" value="TDG38070.1"/>
    <property type="molecule type" value="Genomic_DNA"/>
</dbReference>
<keyword evidence="3" id="KW-1185">Reference proteome</keyword>
<keyword evidence="1" id="KW-0472">Membrane</keyword>
<dbReference type="OMA" id="ALIQWAM"/>
<proteinExistence type="predicted"/>
<reference evidence="2 3" key="1">
    <citation type="journal article" date="2019" name="J. Hered.">
        <title>An Improved Genome Assembly for Drosophila navojoa, the Basal Species in the mojavensis Cluster.</title>
        <authorList>
            <person name="Vanderlinde T."/>
            <person name="Dupim E.G."/>
            <person name="Nazario-Yepiz N.O."/>
            <person name="Carvalho A.B."/>
        </authorList>
    </citation>
    <scope>NUCLEOTIDE SEQUENCE [LARGE SCALE GENOMIC DNA]</scope>
    <source>
        <strain evidence="2">Navoj_Jal97</strain>
        <tissue evidence="2">Whole organism</tissue>
    </source>
</reference>
<gene>
    <name evidence="2" type="ORF">AWZ03_015508</name>
</gene>
<keyword evidence="1" id="KW-1133">Transmembrane helix</keyword>
<evidence type="ECO:0000256" key="1">
    <source>
        <dbReference type="SAM" id="Phobius"/>
    </source>
</evidence>
<evidence type="ECO:0000313" key="2">
    <source>
        <dbReference type="EMBL" id="TDG38070.1"/>
    </source>
</evidence>
<comment type="caution">
    <text evidence="2">The sequence shown here is derived from an EMBL/GenBank/DDBJ whole genome shotgun (WGS) entry which is preliminary data.</text>
</comment>
<feature type="transmembrane region" description="Helical" evidence="1">
    <location>
        <begin position="46"/>
        <end position="66"/>
    </location>
</feature>
<name>A0A484APX7_DRONA</name>